<dbReference type="InterPro" id="IPR036259">
    <property type="entry name" value="MFS_trans_sf"/>
</dbReference>
<feature type="transmembrane region" description="Helical" evidence="6">
    <location>
        <begin position="16"/>
        <end position="36"/>
    </location>
</feature>
<evidence type="ECO:0000256" key="3">
    <source>
        <dbReference type="ARBA" id="ARBA00022692"/>
    </source>
</evidence>
<dbReference type="OrthoDB" id="440553at2759"/>
<dbReference type="EMBL" id="QKKF02005739">
    <property type="protein sequence ID" value="RZF46757.1"/>
    <property type="molecule type" value="Genomic_DNA"/>
</dbReference>
<evidence type="ECO:0000313" key="9">
    <source>
        <dbReference type="Proteomes" id="UP000291343"/>
    </source>
</evidence>
<comment type="caution">
    <text evidence="8">The sequence shown here is derived from an EMBL/GenBank/DDBJ whole genome shotgun (WGS) entry which is preliminary data.</text>
</comment>
<dbReference type="PROSITE" id="PS50850">
    <property type="entry name" value="MFS"/>
    <property type="match status" value="1"/>
</dbReference>
<evidence type="ECO:0000256" key="2">
    <source>
        <dbReference type="ARBA" id="ARBA00022448"/>
    </source>
</evidence>
<feature type="transmembrane region" description="Helical" evidence="6">
    <location>
        <begin position="329"/>
        <end position="346"/>
    </location>
</feature>
<dbReference type="InterPro" id="IPR020846">
    <property type="entry name" value="MFS_dom"/>
</dbReference>
<feature type="transmembrane region" description="Helical" evidence="6">
    <location>
        <begin position="294"/>
        <end position="317"/>
    </location>
</feature>
<dbReference type="PRINTS" id="PR01035">
    <property type="entry name" value="TCRTETA"/>
</dbReference>
<dbReference type="InParanoid" id="A0A482XM21"/>
<dbReference type="AlphaFoldDB" id="A0A482XM21"/>
<dbReference type="Gene3D" id="1.20.1250.20">
    <property type="entry name" value="MFS general substrate transporter like domains"/>
    <property type="match status" value="1"/>
</dbReference>
<evidence type="ECO:0000256" key="5">
    <source>
        <dbReference type="ARBA" id="ARBA00023136"/>
    </source>
</evidence>
<evidence type="ECO:0000256" key="4">
    <source>
        <dbReference type="ARBA" id="ARBA00022989"/>
    </source>
</evidence>
<dbReference type="GO" id="GO:0016020">
    <property type="term" value="C:membrane"/>
    <property type="evidence" value="ECO:0007669"/>
    <property type="project" value="UniProtKB-SubCell"/>
</dbReference>
<evidence type="ECO:0000256" key="6">
    <source>
        <dbReference type="SAM" id="Phobius"/>
    </source>
</evidence>
<dbReference type="InterPro" id="IPR011701">
    <property type="entry name" value="MFS"/>
</dbReference>
<feature type="transmembrane region" description="Helical" evidence="6">
    <location>
        <begin position="414"/>
        <end position="433"/>
    </location>
</feature>
<comment type="subcellular location">
    <subcellularLocation>
        <location evidence="1">Membrane</location>
        <topology evidence="1">Multi-pass membrane protein</topology>
    </subcellularLocation>
</comment>
<evidence type="ECO:0000256" key="1">
    <source>
        <dbReference type="ARBA" id="ARBA00004141"/>
    </source>
</evidence>
<gene>
    <name evidence="8" type="ORF">LSTR_LSTR002620</name>
</gene>
<keyword evidence="2" id="KW-0813">Transport</keyword>
<protein>
    <recommendedName>
        <fullName evidence="7">Major facilitator superfamily (MFS) profile domain-containing protein</fullName>
    </recommendedName>
</protein>
<dbReference type="PANTHER" id="PTHR23504:SF14">
    <property type="entry name" value="MAJOR FACILITATOR SUPERFAMILY DOMAIN-CONTAINING PROTEIN 9"/>
    <property type="match status" value="1"/>
</dbReference>
<dbReference type="GO" id="GO:0022857">
    <property type="term" value="F:transmembrane transporter activity"/>
    <property type="evidence" value="ECO:0007669"/>
    <property type="project" value="InterPro"/>
</dbReference>
<dbReference type="Proteomes" id="UP000291343">
    <property type="component" value="Unassembled WGS sequence"/>
</dbReference>
<feature type="transmembrane region" description="Helical" evidence="6">
    <location>
        <begin position="262"/>
        <end position="282"/>
    </location>
</feature>
<organism evidence="8 9">
    <name type="scientific">Laodelphax striatellus</name>
    <name type="common">Small brown planthopper</name>
    <name type="synonym">Delphax striatella</name>
    <dbReference type="NCBI Taxonomy" id="195883"/>
    <lineage>
        <taxon>Eukaryota</taxon>
        <taxon>Metazoa</taxon>
        <taxon>Ecdysozoa</taxon>
        <taxon>Arthropoda</taxon>
        <taxon>Hexapoda</taxon>
        <taxon>Insecta</taxon>
        <taxon>Pterygota</taxon>
        <taxon>Neoptera</taxon>
        <taxon>Paraneoptera</taxon>
        <taxon>Hemiptera</taxon>
        <taxon>Auchenorrhyncha</taxon>
        <taxon>Fulgoroidea</taxon>
        <taxon>Delphacidae</taxon>
        <taxon>Criomorphinae</taxon>
        <taxon>Laodelphax</taxon>
    </lineage>
</organism>
<dbReference type="STRING" id="195883.A0A482XM21"/>
<sequence>MKPDCNQSSRQTSIQLWLYFSCFIDLFGASLIVPVFGSHLRSLGFGNTLVGVLGSIYSGTQLISGPIVGSWSDSHGRRPTLCVILFTCSVCYLFLGFVQSFYAILLIRVLLGCVKHTQTICKTLVADEVSPNKQALTHARLSAFASLGFTIGPVIAGHVSEFENGFLYLSSFTSFFFLINGITVFWFFHDCEQTNRKLEHISAKQRRKLMKSKKKGIESDDDSLNNTSLSNKDIPNKILEVSVFRIINDLTCVEWSKFWDVFAFKFILSASLSLFFNNYYLFAQTMYGVSSKHIGYLISVQSLASALFGTQIAHFHALYSRSTAYIRKILHCFIVFTLSLCGILLAPGVMTYTMFLIVLNGCSALLRILTTELLLNRTSPEHRGSLMGAGNSINSSARFVSPLIAGFIQDQYGTSQVVVLSTSVAFLGTILCLTMDKFGQKSKSD</sequence>
<keyword evidence="3 6" id="KW-0812">Transmembrane</keyword>
<keyword evidence="4 6" id="KW-1133">Transmembrane helix</keyword>
<dbReference type="SUPFAM" id="SSF103473">
    <property type="entry name" value="MFS general substrate transporter"/>
    <property type="match status" value="1"/>
</dbReference>
<reference evidence="8 9" key="1">
    <citation type="journal article" date="2017" name="Gigascience">
        <title>Genome sequence of the small brown planthopper, Laodelphax striatellus.</title>
        <authorList>
            <person name="Zhu J."/>
            <person name="Jiang F."/>
            <person name="Wang X."/>
            <person name="Yang P."/>
            <person name="Bao Y."/>
            <person name="Zhao W."/>
            <person name="Wang W."/>
            <person name="Lu H."/>
            <person name="Wang Q."/>
            <person name="Cui N."/>
            <person name="Li J."/>
            <person name="Chen X."/>
            <person name="Luo L."/>
            <person name="Yu J."/>
            <person name="Kang L."/>
            <person name="Cui F."/>
        </authorList>
    </citation>
    <scope>NUCLEOTIDE SEQUENCE [LARGE SCALE GENOMIC DNA]</scope>
    <source>
        <strain evidence="8">Lst14</strain>
    </source>
</reference>
<name>A0A482XM21_LAOST</name>
<feature type="domain" description="Major facilitator superfamily (MFS) profile" evidence="7">
    <location>
        <begin position="14"/>
        <end position="440"/>
    </location>
</feature>
<dbReference type="Pfam" id="PF07690">
    <property type="entry name" value="MFS_1"/>
    <property type="match status" value="1"/>
</dbReference>
<dbReference type="PANTHER" id="PTHR23504">
    <property type="entry name" value="MAJOR FACILITATOR SUPERFAMILY DOMAIN-CONTAINING PROTEIN 10"/>
    <property type="match status" value="1"/>
</dbReference>
<evidence type="ECO:0000259" key="7">
    <source>
        <dbReference type="PROSITE" id="PS50850"/>
    </source>
</evidence>
<feature type="transmembrane region" description="Helical" evidence="6">
    <location>
        <begin position="43"/>
        <end position="63"/>
    </location>
</feature>
<dbReference type="SMR" id="A0A482XM21"/>
<feature type="transmembrane region" description="Helical" evidence="6">
    <location>
        <begin position="166"/>
        <end position="188"/>
    </location>
</feature>
<keyword evidence="5 6" id="KW-0472">Membrane</keyword>
<feature type="transmembrane region" description="Helical" evidence="6">
    <location>
        <begin position="83"/>
        <end position="107"/>
    </location>
</feature>
<accession>A0A482XM21</accession>
<evidence type="ECO:0000313" key="8">
    <source>
        <dbReference type="EMBL" id="RZF46757.1"/>
    </source>
</evidence>
<dbReference type="InterPro" id="IPR001958">
    <property type="entry name" value="Tet-R_TetA/multi-R_MdtG-like"/>
</dbReference>
<keyword evidence="9" id="KW-1185">Reference proteome</keyword>
<proteinExistence type="predicted"/>